<accession>A0A6P7R2B0</accession>
<evidence type="ECO:0000313" key="21">
    <source>
        <dbReference type="RefSeq" id="XP_029331852.1"/>
    </source>
</evidence>
<dbReference type="InterPro" id="IPR005302">
    <property type="entry name" value="MoCF_Sase_C"/>
</dbReference>
<comment type="catalytic activity">
    <reaction evidence="17">
        <text>N(omega)-hydroxy-L-arginine + 2 Fe(II)-[cytochrome b5] + 2 H(+) = L-arginine + 2 Fe(III)-[cytochrome b5] + H2O</text>
        <dbReference type="Rhea" id="RHEA:61644"/>
        <dbReference type="Rhea" id="RHEA-COMP:10438"/>
        <dbReference type="Rhea" id="RHEA-COMP:10439"/>
        <dbReference type="ChEBI" id="CHEBI:15377"/>
        <dbReference type="ChEBI" id="CHEBI:15378"/>
        <dbReference type="ChEBI" id="CHEBI:29033"/>
        <dbReference type="ChEBI" id="CHEBI:29034"/>
        <dbReference type="ChEBI" id="CHEBI:32682"/>
        <dbReference type="ChEBI" id="CHEBI:60107"/>
    </reaction>
    <physiologicalReaction direction="left-to-right" evidence="17">
        <dbReference type="Rhea" id="RHEA:61645"/>
    </physiologicalReaction>
</comment>
<dbReference type="GO" id="GO:0030170">
    <property type="term" value="F:pyridoxal phosphate binding"/>
    <property type="evidence" value="ECO:0007669"/>
    <property type="project" value="InterPro"/>
</dbReference>
<dbReference type="SUPFAM" id="SSF141673">
    <property type="entry name" value="MOSC N-terminal domain-like"/>
    <property type="match status" value="1"/>
</dbReference>
<evidence type="ECO:0000256" key="12">
    <source>
        <dbReference type="ARBA" id="ARBA00023140"/>
    </source>
</evidence>
<dbReference type="GO" id="GO:0005777">
    <property type="term" value="C:peroxisome"/>
    <property type="evidence" value="ECO:0007669"/>
    <property type="project" value="UniProtKB-SubCell"/>
</dbReference>
<keyword evidence="5" id="KW-0500">Molybdenum</keyword>
<gene>
    <name evidence="20 21" type="primary">Marc2</name>
</gene>
<comment type="subunit">
    <text evidence="13">Component of a complex composed of cytochrome b5, NADH-cytochrome b5 reductase (CYB5R3) and MTARC2.</text>
</comment>
<keyword evidence="19" id="KW-1185">Reference proteome</keyword>
<dbReference type="GO" id="GO:0030151">
    <property type="term" value="F:molybdenum ion binding"/>
    <property type="evidence" value="ECO:0007669"/>
    <property type="project" value="InterPro"/>
</dbReference>
<dbReference type="GO" id="GO:0008940">
    <property type="term" value="F:nitrate reductase activity"/>
    <property type="evidence" value="ECO:0007669"/>
    <property type="project" value="TreeGrafter"/>
</dbReference>
<evidence type="ECO:0000256" key="16">
    <source>
        <dbReference type="ARBA" id="ARBA00045150"/>
    </source>
</evidence>
<dbReference type="GO" id="GO:0005743">
    <property type="term" value="C:mitochondrial inner membrane"/>
    <property type="evidence" value="ECO:0007669"/>
    <property type="project" value="TreeGrafter"/>
</dbReference>
<dbReference type="GO" id="GO:0042126">
    <property type="term" value="P:nitrate metabolic process"/>
    <property type="evidence" value="ECO:0007669"/>
    <property type="project" value="TreeGrafter"/>
</dbReference>
<keyword evidence="12" id="KW-0576">Peroxisome</keyword>
<sequence length="245" mass="27996">MVVKEDGHMITARQEPRLVLVSITLENNYLTLEAPGMEQIVLPIKLPSSNKIHDCRLFGLDIKGRDCGDEVAQWFTNYLKTQAYRLVQFDTSMKGRTTKNLYPSESYLQNYEIAYPDCSPVHLISEASLVDLNTRLKKKVKMEHFRPNIVVSGCEAFEEDTWDELLIGDVEMKRVLSCPRCVLTTVDPDTGIIDRKEPLETLKSYRLCDPSVKSIYQSSPLFGMYFSVEKLGSLRVGDPVYRMVD</sequence>
<evidence type="ECO:0000256" key="11">
    <source>
        <dbReference type="ARBA" id="ARBA00023136"/>
    </source>
</evidence>
<comment type="function">
    <text evidence="16">Catalyzes the reduction of N-oxygenated molecules, acting as a counterpart of cytochrome P450 and flavin-containing monooxygenases in metabolic cycles. As a component of prodrug-converting system, reduces a multitude of N-hydroxylated prodrugs particularly amidoximes, leading to increased drug bioavailability. May be involved in mitochondrial N(omega)-hydroxy-L-arginine (NOHA) reduction, regulating endogenous nitric oxide levels and biosynthesis. Postulated to cleave the N-OH bond of N-hydroxylated substrates in concert with electron transfer from NADH to cytochrome b5 reductase then to cytochrome b5, the ultimate electron donor that primes the active site for substrate reduction.</text>
</comment>
<evidence type="ECO:0000256" key="15">
    <source>
        <dbReference type="ARBA" id="ARBA00041408"/>
    </source>
</evidence>
<evidence type="ECO:0000256" key="8">
    <source>
        <dbReference type="ARBA" id="ARBA00022946"/>
    </source>
</evidence>
<dbReference type="RefSeq" id="XP_029331852.1">
    <property type="nucleotide sequence ID" value="XM_029475992.1"/>
</dbReference>
<reference evidence="19" key="2">
    <citation type="submission" date="2025-05" db="UniProtKB">
        <authorList>
            <consortium name="RefSeq"/>
        </authorList>
    </citation>
    <scope>NUCLEOTIDE SEQUENCE [LARGE SCALE GENOMIC DNA]</scope>
</reference>
<keyword evidence="11" id="KW-0472">Membrane</keyword>
<evidence type="ECO:0000256" key="6">
    <source>
        <dbReference type="ARBA" id="ARBA00022787"/>
    </source>
</evidence>
<dbReference type="PROSITE" id="PS51340">
    <property type="entry name" value="MOSC"/>
    <property type="match status" value="1"/>
</dbReference>
<evidence type="ECO:0000256" key="3">
    <source>
        <dbReference type="ARBA" id="ARBA00004450"/>
    </source>
</evidence>
<dbReference type="CTD" id="54996"/>
<dbReference type="GO" id="GO:0043546">
    <property type="term" value="F:molybdopterin cofactor binding"/>
    <property type="evidence" value="ECO:0007669"/>
    <property type="project" value="TreeGrafter"/>
</dbReference>
<dbReference type="Pfam" id="PF03473">
    <property type="entry name" value="MOSC"/>
    <property type="match status" value="1"/>
</dbReference>
<keyword evidence="10" id="KW-0496">Mitochondrion</keyword>
<evidence type="ECO:0000256" key="13">
    <source>
        <dbReference type="ARBA" id="ARBA00038676"/>
    </source>
</evidence>
<dbReference type="SUPFAM" id="SSF50800">
    <property type="entry name" value="PK beta-barrel domain-like"/>
    <property type="match status" value="1"/>
</dbReference>
<name>A0A6P7R2B0_MUSCR</name>
<dbReference type="RefSeq" id="XP_029331851.1">
    <property type="nucleotide sequence ID" value="XM_029475991.1"/>
</dbReference>
<dbReference type="PANTHER" id="PTHR14237:SF27">
    <property type="entry name" value="MITOCHONDRIAL AMIDOXIME REDUCING COMPONENT 2"/>
    <property type="match status" value="1"/>
</dbReference>
<evidence type="ECO:0000313" key="19">
    <source>
        <dbReference type="Proteomes" id="UP000515126"/>
    </source>
</evidence>
<reference evidence="20 21" key="1">
    <citation type="submission" date="2025-04" db="UniProtKB">
        <authorList>
            <consortium name="RefSeq"/>
        </authorList>
    </citation>
    <scope>IDENTIFICATION</scope>
</reference>
<keyword evidence="9" id="KW-0560">Oxidoreductase</keyword>
<dbReference type="GeneID" id="110292635"/>
<keyword evidence="4" id="KW-1017">Isopeptide bond</keyword>
<dbReference type="InterPro" id="IPR011037">
    <property type="entry name" value="Pyrv_Knase-like_insert_dom_sf"/>
</dbReference>
<evidence type="ECO:0000256" key="2">
    <source>
        <dbReference type="ARBA" id="ARBA00004275"/>
    </source>
</evidence>
<evidence type="ECO:0000256" key="10">
    <source>
        <dbReference type="ARBA" id="ARBA00023128"/>
    </source>
</evidence>
<feature type="domain" description="MOSC" evidence="18">
    <location>
        <begin position="95"/>
        <end position="243"/>
    </location>
</feature>
<organism evidence="19 20">
    <name type="scientific">Mus caroli</name>
    <name type="common">Ryukyu mouse</name>
    <name type="synonym">Ricefield mouse</name>
    <dbReference type="NCBI Taxonomy" id="10089"/>
    <lineage>
        <taxon>Eukaryota</taxon>
        <taxon>Metazoa</taxon>
        <taxon>Chordata</taxon>
        <taxon>Craniata</taxon>
        <taxon>Vertebrata</taxon>
        <taxon>Euteleostomi</taxon>
        <taxon>Mammalia</taxon>
        <taxon>Eutheria</taxon>
        <taxon>Euarchontoglires</taxon>
        <taxon>Glires</taxon>
        <taxon>Rodentia</taxon>
        <taxon>Myomorpha</taxon>
        <taxon>Muroidea</taxon>
        <taxon>Muridae</taxon>
        <taxon>Murinae</taxon>
        <taxon>Mus</taxon>
        <taxon>Mus</taxon>
    </lineage>
</organism>
<proteinExistence type="predicted"/>
<dbReference type="InterPro" id="IPR005303">
    <property type="entry name" value="MOCOS_middle"/>
</dbReference>
<evidence type="ECO:0000256" key="17">
    <source>
        <dbReference type="ARBA" id="ARBA00049341"/>
    </source>
</evidence>
<protein>
    <recommendedName>
        <fullName evidence="14">Mitochondrial amidoxime reducing component 2</fullName>
    </recommendedName>
    <alternativeName>
        <fullName evidence="15">Molybdenum cofactor sulfurase C-terminal domain-containing protein 2</fullName>
    </alternativeName>
</protein>
<evidence type="ECO:0000256" key="14">
    <source>
        <dbReference type="ARBA" id="ARBA00040535"/>
    </source>
</evidence>
<keyword evidence="6" id="KW-1000">Mitochondrion outer membrane</keyword>
<evidence type="ECO:0000256" key="5">
    <source>
        <dbReference type="ARBA" id="ARBA00022505"/>
    </source>
</evidence>
<evidence type="ECO:0000256" key="1">
    <source>
        <dbReference type="ARBA" id="ARBA00001924"/>
    </source>
</evidence>
<dbReference type="GO" id="GO:0005741">
    <property type="term" value="C:mitochondrial outer membrane"/>
    <property type="evidence" value="ECO:0007669"/>
    <property type="project" value="UniProtKB-SubCell"/>
</dbReference>
<dbReference type="Proteomes" id="UP000515126">
    <property type="component" value="Chromosome 1"/>
</dbReference>
<comment type="subcellular location">
    <subcellularLocation>
        <location evidence="3">Mitochondrion outer membrane</location>
        <topology evidence="3">Peripheral membrane protein</topology>
    </subcellularLocation>
    <subcellularLocation>
        <location evidence="2">Peroxisome</location>
    </subcellularLocation>
</comment>
<evidence type="ECO:0000256" key="4">
    <source>
        <dbReference type="ARBA" id="ARBA00022499"/>
    </source>
</evidence>
<keyword evidence="7" id="KW-0832">Ubl conjugation</keyword>
<evidence type="ECO:0000256" key="9">
    <source>
        <dbReference type="ARBA" id="ARBA00023002"/>
    </source>
</evidence>
<evidence type="ECO:0000256" key="7">
    <source>
        <dbReference type="ARBA" id="ARBA00022843"/>
    </source>
</evidence>
<evidence type="ECO:0000313" key="20">
    <source>
        <dbReference type="RefSeq" id="XP_029331851.1"/>
    </source>
</evidence>
<dbReference type="AlphaFoldDB" id="A0A6P7R2B0"/>
<evidence type="ECO:0000259" key="18">
    <source>
        <dbReference type="PROSITE" id="PS51340"/>
    </source>
</evidence>
<dbReference type="PANTHER" id="PTHR14237">
    <property type="entry name" value="MOLYBDOPTERIN COFACTOR SULFURASE MOSC"/>
    <property type="match status" value="1"/>
</dbReference>
<comment type="cofactor">
    <cofactor evidence="1">
        <name>Mo-molybdopterin</name>
        <dbReference type="ChEBI" id="CHEBI:71302"/>
    </cofactor>
</comment>
<keyword evidence="8" id="KW-0809">Transit peptide</keyword>
<dbReference type="Pfam" id="PF03476">
    <property type="entry name" value="MOSC_N"/>
    <property type="match status" value="1"/>
</dbReference>